<proteinExistence type="predicted"/>
<evidence type="ECO:0000313" key="1">
    <source>
        <dbReference type="EMBL" id="CRK39642.1"/>
    </source>
</evidence>
<name>A0A0G4MZP2_VERLO</name>
<evidence type="ECO:0000313" key="2">
    <source>
        <dbReference type="Proteomes" id="UP000044602"/>
    </source>
</evidence>
<keyword evidence="2" id="KW-1185">Reference proteome</keyword>
<sequence>HERLDPDALLHPHRAVRGPRLHHGPRVRLHQGAAQHARPRHRRLLVRPRHLVGPRPGLCRPRH</sequence>
<protein>
    <submittedName>
        <fullName evidence="1">Uncharacterized protein</fullName>
    </submittedName>
</protein>
<dbReference type="EMBL" id="CVQH01025904">
    <property type="protein sequence ID" value="CRK39642.1"/>
    <property type="molecule type" value="Genomic_DNA"/>
</dbReference>
<feature type="non-terminal residue" evidence="1">
    <location>
        <position position="1"/>
    </location>
</feature>
<accession>A0A0G4MZP2</accession>
<dbReference type="AlphaFoldDB" id="A0A0G4MZP2"/>
<gene>
    <name evidence="1" type="ORF">BN1708_020632</name>
</gene>
<dbReference type="Proteomes" id="UP000044602">
    <property type="component" value="Unassembled WGS sequence"/>
</dbReference>
<organism evidence="1 2">
    <name type="scientific">Verticillium longisporum</name>
    <name type="common">Verticillium dahliae var. longisporum</name>
    <dbReference type="NCBI Taxonomy" id="100787"/>
    <lineage>
        <taxon>Eukaryota</taxon>
        <taxon>Fungi</taxon>
        <taxon>Dikarya</taxon>
        <taxon>Ascomycota</taxon>
        <taxon>Pezizomycotina</taxon>
        <taxon>Sordariomycetes</taxon>
        <taxon>Hypocreomycetidae</taxon>
        <taxon>Glomerellales</taxon>
        <taxon>Plectosphaerellaceae</taxon>
        <taxon>Verticillium</taxon>
    </lineage>
</organism>
<reference evidence="1 2" key="1">
    <citation type="submission" date="2015-05" db="EMBL/GenBank/DDBJ databases">
        <authorList>
            <person name="Wang D.B."/>
            <person name="Wang M."/>
        </authorList>
    </citation>
    <scope>NUCLEOTIDE SEQUENCE [LARGE SCALE GENOMIC DNA]</scope>
    <source>
        <strain evidence="1">VL1</strain>
    </source>
</reference>